<comment type="caution">
    <text evidence="1">The sequence shown here is derived from an EMBL/GenBank/DDBJ whole genome shotgun (WGS) entry which is preliminary data.</text>
</comment>
<keyword evidence="2" id="KW-1185">Reference proteome</keyword>
<protein>
    <recommendedName>
        <fullName evidence="3">Flagellar protein FliT</fullName>
    </recommendedName>
</protein>
<evidence type="ECO:0000313" key="2">
    <source>
        <dbReference type="Proteomes" id="UP001138540"/>
    </source>
</evidence>
<dbReference type="Proteomes" id="UP001138540">
    <property type="component" value="Unassembled WGS sequence"/>
</dbReference>
<evidence type="ECO:0008006" key="3">
    <source>
        <dbReference type="Google" id="ProtNLM"/>
    </source>
</evidence>
<accession>A0ABR6NDC2</accession>
<gene>
    <name evidence="1" type="ORF">HNP60_001248</name>
</gene>
<proteinExistence type="predicted"/>
<organism evidence="1 2">
    <name type="scientific">Sphingobium lignivorans</name>
    <dbReference type="NCBI Taxonomy" id="2735886"/>
    <lineage>
        <taxon>Bacteria</taxon>
        <taxon>Pseudomonadati</taxon>
        <taxon>Pseudomonadota</taxon>
        <taxon>Alphaproteobacteria</taxon>
        <taxon>Sphingomonadales</taxon>
        <taxon>Sphingomonadaceae</taxon>
        <taxon>Sphingobium</taxon>
    </lineage>
</organism>
<name>A0ABR6NDC2_9SPHN</name>
<evidence type="ECO:0000313" key="1">
    <source>
        <dbReference type="EMBL" id="MBB5985274.1"/>
    </source>
</evidence>
<reference evidence="1 2" key="1">
    <citation type="submission" date="2020-08" db="EMBL/GenBank/DDBJ databases">
        <title>Exploring microbial biodiversity for novel pathways involved in the catabolism of aromatic compounds derived from lignin.</title>
        <authorList>
            <person name="Elkins J."/>
        </authorList>
    </citation>
    <scope>NUCLEOTIDE SEQUENCE [LARGE SCALE GENOMIC DNA]</scope>
    <source>
        <strain evidence="1 2">B1D3A</strain>
    </source>
</reference>
<dbReference type="RefSeq" id="WP_184049911.1">
    <property type="nucleotide sequence ID" value="NZ_JACHKA010000001.1"/>
</dbReference>
<dbReference type="EMBL" id="JACHKA010000001">
    <property type="protein sequence ID" value="MBB5985274.1"/>
    <property type="molecule type" value="Genomic_DNA"/>
</dbReference>
<sequence length="100" mass="10631">MSLALIDDLSVAASQLRDAMQRADLADIEKGLDGFRSSIEAVQANGAWRSEPQIKAKIAELMSELDASRGLALLLGDMAGQAHAAAAARTPDAPQPLYRR</sequence>